<evidence type="ECO:0000256" key="1">
    <source>
        <dbReference type="ARBA" id="ARBA00022801"/>
    </source>
</evidence>
<dbReference type="AlphaFoldDB" id="A0A6N8DNS9"/>
<comment type="similarity">
    <text evidence="2">Belongs to the UPF0173 family.</text>
</comment>
<keyword evidence="1 2" id="KW-0378">Hydrolase</keyword>
<evidence type="ECO:0000259" key="3">
    <source>
        <dbReference type="SMART" id="SM00849"/>
    </source>
</evidence>
<dbReference type="InterPro" id="IPR001279">
    <property type="entry name" value="Metallo-B-lactamas"/>
</dbReference>
<dbReference type="InterPro" id="IPR050114">
    <property type="entry name" value="UPF0173_UPF0282_UlaG_hydrolase"/>
</dbReference>
<accession>A0A6N8DNS9</accession>
<dbReference type="Pfam" id="PF13483">
    <property type="entry name" value="Lactamase_B_3"/>
    <property type="match status" value="1"/>
</dbReference>
<evidence type="ECO:0000313" key="5">
    <source>
        <dbReference type="Proteomes" id="UP000439113"/>
    </source>
</evidence>
<evidence type="ECO:0000256" key="2">
    <source>
        <dbReference type="HAMAP-Rule" id="MF_00457"/>
    </source>
</evidence>
<gene>
    <name evidence="4" type="ORF">GJ654_14730</name>
</gene>
<feature type="domain" description="Metallo-beta-lactamase" evidence="3">
    <location>
        <begin position="7"/>
        <end position="196"/>
    </location>
</feature>
<dbReference type="OrthoDB" id="9789133at2"/>
<reference evidence="4 5" key="1">
    <citation type="submission" date="2019-11" db="EMBL/GenBank/DDBJ databases">
        <title>Whole-genome sequence of a Rhodoblastus acidophilus DSM 142.</title>
        <authorList>
            <person name="Kyndt J.A."/>
            <person name="Meyer T.E."/>
        </authorList>
    </citation>
    <scope>NUCLEOTIDE SEQUENCE [LARGE SCALE GENOMIC DNA]</scope>
    <source>
        <strain evidence="4 5">DSM 142</strain>
    </source>
</reference>
<dbReference type="SUPFAM" id="SSF56281">
    <property type="entry name" value="Metallo-hydrolase/oxidoreductase"/>
    <property type="match status" value="1"/>
</dbReference>
<proteinExistence type="inferred from homology"/>
<dbReference type="PANTHER" id="PTHR43546">
    <property type="entry name" value="UPF0173 METAL-DEPENDENT HYDROLASE MJ1163-RELATED"/>
    <property type="match status" value="1"/>
</dbReference>
<protein>
    <recommendedName>
        <fullName evidence="2">UPF0173 metal-dependent hydrolase GJ654_14730</fullName>
    </recommendedName>
</protein>
<dbReference type="CDD" id="cd06262">
    <property type="entry name" value="metallo-hydrolase-like_MBL-fold"/>
    <property type="match status" value="1"/>
</dbReference>
<dbReference type="InterPro" id="IPR036866">
    <property type="entry name" value="RibonucZ/Hydroxyglut_hydro"/>
</dbReference>
<dbReference type="PANTHER" id="PTHR43546:SF3">
    <property type="entry name" value="UPF0173 METAL-DEPENDENT HYDROLASE MJ1163"/>
    <property type="match status" value="1"/>
</dbReference>
<comment type="caution">
    <text evidence="4">The sequence shown here is derived from an EMBL/GenBank/DDBJ whole genome shotgun (WGS) entry which is preliminary data.</text>
</comment>
<dbReference type="GO" id="GO:0016787">
    <property type="term" value="F:hydrolase activity"/>
    <property type="evidence" value="ECO:0007669"/>
    <property type="project" value="UniProtKB-UniRule"/>
</dbReference>
<dbReference type="EMBL" id="WNKS01000014">
    <property type="protein sequence ID" value="MTV32242.1"/>
    <property type="molecule type" value="Genomic_DNA"/>
</dbReference>
<dbReference type="InterPro" id="IPR022877">
    <property type="entry name" value="UPF0173"/>
</dbReference>
<dbReference type="SMART" id="SM00849">
    <property type="entry name" value="Lactamase_B"/>
    <property type="match status" value="1"/>
</dbReference>
<evidence type="ECO:0000313" key="4">
    <source>
        <dbReference type="EMBL" id="MTV32242.1"/>
    </source>
</evidence>
<dbReference type="Gene3D" id="3.60.15.10">
    <property type="entry name" value="Ribonuclease Z/Hydroxyacylglutathione hydrolase-like"/>
    <property type="match status" value="1"/>
</dbReference>
<organism evidence="4 5">
    <name type="scientific">Rhodoblastus acidophilus</name>
    <name type="common">Rhodopseudomonas acidophila</name>
    <dbReference type="NCBI Taxonomy" id="1074"/>
    <lineage>
        <taxon>Bacteria</taxon>
        <taxon>Pseudomonadati</taxon>
        <taxon>Pseudomonadota</taxon>
        <taxon>Alphaproteobacteria</taxon>
        <taxon>Hyphomicrobiales</taxon>
        <taxon>Rhodoblastaceae</taxon>
        <taxon>Rhodoblastus</taxon>
    </lineage>
</organism>
<dbReference type="HAMAP" id="MF_00457">
    <property type="entry name" value="UPF0173"/>
    <property type="match status" value="1"/>
</dbReference>
<name>A0A6N8DNS9_RHOAC</name>
<sequence length="232" mass="24912">MKLTWLGHSAFRLDLGAAKILIDPFLRGNPNFSLDFDEVTSGVTHIVITHGHDDHIGDAAEIAQKHDAQVIANFEICMHLNGLGVENVNPGNTGGVIPTEHFSVALTPALHSAAATIDGKLTALGNANGVVILPASGPRVHHFGDTAMFSDMALTHEFYKPHIGLIPVGGRFTMDGATAALATRRYFDFSDVIPMHYGTFPIIDPTPERFVAAMQGAKTRVHTPKLGETLTF</sequence>
<dbReference type="NCBIfam" id="NF001911">
    <property type="entry name" value="PRK00685.1"/>
    <property type="match status" value="1"/>
</dbReference>
<dbReference type="Proteomes" id="UP000439113">
    <property type="component" value="Unassembled WGS sequence"/>
</dbReference>
<dbReference type="RefSeq" id="WP_155446928.1">
    <property type="nucleotide sequence ID" value="NZ_JAOQNR010000011.1"/>
</dbReference>